<dbReference type="AlphaFoldDB" id="A0A4V6PTG3"/>
<dbReference type="InterPro" id="IPR036374">
    <property type="entry name" value="OxRdtase_Mopterin-bd_sf"/>
</dbReference>
<dbReference type="PANTHER" id="PTHR43032:SF2">
    <property type="entry name" value="BLL0505 PROTEIN"/>
    <property type="match status" value="1"/>
</dbReference>
<feature type="domain" description="Oxidoreductase molybdopterin-binding" evidence="2">
    <location>
        <begin position="57"/>
        <end position="201"/>
    </location>
</feature>
<dbReference type="Proteomes" id="UP000295064">
    <property type="component" value="Unassembled WGS sequence"/>
</dbReference>
<dbReference type="OrthoDB" id="9778777at2"/>
<name>A0A4V6PTG3_9FIRM</name>
<dbReference type="Pfam" id="PF00174">
    <property type="entry name" value="Oxidored_molyb"/>
    <property type="match status" value="1"/>
</dbReference>
<gene>
    <name evidence="3" type="ORF">DFR79_1488</name>
</gene>
<sequence>MRKSLFLLALVLILVFSFQTVYAQAENENIEEVEINEYKGEKLGSIEDFRENSIKGIQEIDINEYRLVIDGLVAEERKYSYSELQEKNHIKKLVTLNCVTGWSVKALWEGIPLVDLLNELNISEKANTLIFYSPDGYSTSLPISFIKENNIIIADKVNGVQLPPRQGFPFQLVAEQKYGYKWIRWIERIEVSSNSDYEGYWESRGYSNSAELE</sequence>
<protein>
    <submittedName>
        <fullName evidence="3">Molybdopterin-dependent oxidoreductase-like protein</fullName>
    </submittedName>
</protein>
<evidence type="ECO:0000256" key="1">
    <source>
        <dbReference type="SAM" id="SignalP"/>
    </source>
</evidence>
<evidence type="ECO:0000313" key="3">
    <source>
        <dbReference type="EMBL" id="TDO71333.1"/>
    </source>
</evidence>
<feature type="chain" id="PRO_5038764513" evidence="1">
    <location>
        <begin position="24"/>
        <end position="213"/>
    </location>
</feature>
<dbReference type="PANTHER" id="PTHR43032">
    <property type="entry name" value="PROTEIN-METHIONINE-SULFOXIDE REDUCTASE"/>
    <property type="match status" value="1"/>
</dbReference>
<keyword evidence="1" id="KW-0732">Signal</keyword>
<organism evidence="3 4">
    <name type="scientific">Halanaerobium saccharolyticum</name>
    <dbReference type="NCBI Taxonomy" id="43595"/>
    <lineage>
        <taxon>Bacteria</taxon>
        <taxon>Bacillati</taxon>
        <taxon>Bacillota</taxon>
        <taxon>Clostridia</taxon>
        <taxon>Halanaerobiales</taxon>
        <taxon>Halanaerobiaceae</taxon>
        <taxon>Halanaerobium</taxon>
    </lineage>
</organism>
<dbReference type="Gene3D" id="3.90.420.10">
    <property type="entry name" value="Oxidoreductase, molybdopterin-binding domain"/>
    <property type="match status" value="1"/>
</dbReference>
<comment type="caution">
    <text evidence="3">The sequence shown here is derived from an EMBL/GenBank/DDBJ whole genome shotgun (WGS) entry which is preliminary data.</text>
</comment>
<reference evidence="3 4" key="1">
    <citation type="submission" date="2019-03" db="EMBL/GenBank/DDBJ databases">
        <title>Subsurface microbial communities from deep shales in Ohio and West Virginia, USA.</title>
        <authorList>
            <person name="Wrighton K."/>
        </authorList>
    </citation>
    <scope>NUCLEOTIDE SEQUENCE [LARGE SCALE GENOMIC DNA]</scope>
    <source>
        <strain evidence="3 4">MA284_T2</strain>
    </source>
</reference>
<feature type="signal peptide" evidence="1">
    <location>
        <begin position="1"/>
        <end position="23"/>
    </location>
</feature>
<dbReference type="CDD" id="cd00321">
    <property type="entry name" value="SO_family_Moco"/>
    <property type="match status" value="1"/>
</dbReference>
<dbReference type="RefSeq" id="WP_133516388.1">
    <property type="nucleotide sequence ID" value="NZ_SNWX01000048.1"/>
</dbReference>
<dbReference type="InterPro" id="IPR000572">
    <property type="entry name" value="OxRdtase_Mopterin-bd_dom"/>
</dbReference>
<proteinExistence type="predicted"/>
<dbReference type="SUPFAM" id="SSF56524">
    <property type="entry name" value="Oxidoreductase molybdopterin-binding domain"/>
    <property type="match status" value="1"/>
</dbReference>
<dbReference type="EMBL" id="SNWX01000048">
    <property type="protein sequence ID" value="TDO71333.1"/>
    <property type="molecule type" value="Genomic_DNA"/>
</dbReference>
<evidence type="ECO:0000259" key="2">
    <source>
        <dbReference type="Pfam" id="PF00174"/>
    </source>
</evidence>
<accession>A0A4V6PTG3</accession>
<evidence type="ECO:0000313" key="4">
    <source>
        <dbReference type="Proteomes" id="UP000295064"/>
    </source>
</evidence>